<proteinExistence type="predicted"/>
<evidence type="ECO:0000313" key="1">
    <source>
        <dbReference type="EMBL" id="GIY53475.1"/>
    </source>
</evidence>
<keyword evidence="2" id="KW-1185">Reference proteome</keyword>
<organism evidence="1 2">
    <name type="scientific">Caerostris extrusa</name>
    <name type="common">Bark spider</name>
    <name type="synonym">Caerostris bankana</name>
    <dbReference type="NCBI Taxonomy" id="172846"/>
    <lineage>
        <taxon>Eukaryota</taxon>
        <taxon>Metazoa</taxon>
        <taxon>Ecdysozoa</taxon>
        <taxon>Arthropoda</taxon>
        <taxon>Chelicerata</taxon>
        <taxon>Arachnida</taxon>
        <taxon>Araneae</taxon>
        <taxon>Araneomorphae</taxon>
        <taxon>Entelegynae</taxon>
        <taxon>Araneoidea</taxon>
        <taxon>Araneidae</taxon>
        <taxon>Caerostris</taxon>
    </lineage>
</organism>
<gene>
    <name evidence="1" type="ORF">CEXT_628771</name>
</gene>
<dbReference type="Proteomes" id="UP001054945">
    <property type="component" value="Unassembled WGS sequence"/>
</dbReference>
<accession>A0AAV4U766</accession>
<reference evidence="1 2" key="1">
    <citation type="submission" date="2021-06" db="EMBL/GenBank/DDBJ databases">
        <title>Caerostris extrusa draft genome.</title>
        <authorList>
            <person name="Kono N."/>
            <person name="Arakawa K."/>
        </authorList>
    </citation>
    <scope>NUCLEOTIDE SEQUENCE [LARGE SCALE GENOMIC DNA]</scope>
</reference>
<evidence type="ECO:0000313" key="2">
    <source>
        <dbReference type="Proteomes" id="UP001054945"/>
    </source>
</evidence>
<dbReference type="EMBL" id="BPLR01012367">
    <property type="protein sequence ID" value="GIY53475.1"/>
    <property type="molecule type" value="Genomic_DNA"/>
</dbReference>
<name>A0AAV4U766_CAEEX</name>
<protein>
    <submittedName>
        <fullName evidence="1">Uncharacterized protein</fullName>
    </submittedName>
</protein>
<sequence length="116" mass="12856">MLSGAPSTYPIDVDWSRRFGGTEHPDPCGTADFMSAVNGIRVTGHFLNQHRFVVVVFPPFPAVERSAGACERKCNIQVTHHRHFHIAICSLSTASPDTLFRKLSFTFRAAIDELLA</sequence>
<dbReference type="AlphaFoldDB" id="A0AAV4U766"/>
<comment type="caution">
    <text evidence="1">The sequence shown here is derived from an EMBL/GenBank/DDBJ whole genome shotgun (WGS) entry which is preliminary data.</text>
</comment>